<accession>A0ACB7YA31</accession>
<dbReference type="Proteomes" id="UP000828048">
    <property type="component" value="Chromosome 7"/>
</dbReference>
<comment type="caution">
    <text evidence="1">The sequence shown here is derived from an EMBL/GenBank/DDBJ whole genome shotgun (WGS) entry which is preliminary data.</text>
</comment>
<gene>
    <name evidence="1" type="ORF">Vadar_030255</name>
</gene>
<evidence type="ECO:0000313" key="1">
    <source>
        <dbReference type="EMBL" id="KAH7850276.1"/>
    </source>
</evidence>
<evidence type="ECO:0000313" key="2">
    <source>
        <dbReference type="Proteomes" id="UP000828048"/>
    </source>
</evidence>
<proteinExistence type="predicted"/>
<keyword evidence="2" id="KW-1185">Reference proteome</keyword>
<sequence>MNLVPSPPCCLCCCTRRVLTIAKCKNELTSNDGIDVSFQRLWFCPSSLPSFRYSSKNRMVPIEIWFPLYSQVLYISGFSLYKATLNPDRRRVDLSLDPDGQQIMDSRDGGRYAYNCRLDDSIVIPNTIPEPERYSGFVIKLQFCNKVEAPNGNVIGVLESFDNVFDIPQQEFLDDYVTMEFLLYIFLRRVKIRERFRTLQRPDEGEQDAIARASRERVESSVGDDVFAPGKGRKAFMEAHAMRKSAKAQATAVRESTTTNNVNTVPVQEPGFIIRFFSDSYLYFLAGVDQVVHSFLFPSLRLGIRCRGFTALYLHQVSLTWRVGCDSKLEFNFVFPSFFPPLNPSIPTKLAATSVVWVFWFVGCQCRSPVFHGELSGIYEGRKSSMPAVEFTVLFRIISTQSLQLSISEILKNDGLVSEKKVLTSAVGTKDETKGRLIQKACHLTWFQPGVRRLYSPSEEVAKRALLDGQEEYQIRGF</sequence>
<name>A0ACB7YA31_9ERIC</name>
<dbReference type="EMBL" id="CM037157">
    <property type="protein sequence ID" value="KAH7850276.1"/>
    <property type="molecule type" value="Genomic_DNA"/>
</dbReference>
<organism evidence="1 2">
    <name type="scientific">Vaccinium darrowii</name>
    <dbReference type="NCBI Taxonomy" id="229202"/>
    <lineage>
        <taxon>Eukaryota</taxon>
        <taxon>Viridiplantae</taxon>
        <taxon>Streptophyta</taxon>
        <taxon>Embryophyta</taxon>
        <taxon>Tracheophyta</taxon>
        <taxon>Spermatophyta</taxon>
        <taxon>Magnoliopsida</taxon>
        <taxon>eudicotyledons</taxon>
        <taxon>Gunneridae</taxon>
        <taxon>Pentapetalae</taxon>
        <taxon>asterids</taxon>
        <taxon>Ericales</taxon>
        <taxon>Ericaceae</taxon>
        <taxon>Vaccinioideae</taxon>
        <taxon>Vaccinieae</taxon>
        <taxon>Vaccinium</taxon>
    </lineage>
</organism>
<protein>
    <submittedName>
        <fullName evidence="1">Uncharacterized protein</fullName>
    </submittedName>
</protein>
<reference evidence="1 2" key="1">
    <citation type="journal article" date="2021" name="Hortic Res">
        <title>High-quality reference genome and annotation aids understanding of berry development for evergreen blueberry (Vaccinium darrowii).</title>
        <authorList>
            <person name="Yu J."/>
            <person name="Hulse-Kemp A.M."/>
            <person name="Babiker E."/>
            <person name="Staton M."/>
        </authorList>
    </citation>
    <scope>NUCLEOTIDE SEQUENCE [LARGE SCALE GENOMIC DNA]</scope>
    <source>
        <strain evidence="2">cv. NJ 8807/NJ 8810</strain>
        <tissue evidence="1">Young leaf</tissue>
    </source>
</reference>